<feature type="compositionally biased region" description="Basic and acidic residues" evidence="1">
    <location>
        <begin position="63"/>
        <end position="81"/>
    </location>
</feature>
<accession>A0A9P4XC56</accession>
<feature type="region of interest" description="Disordered" evidence="1">
    <location>
        <begin position="1"/>
        <end position="104"/>
    </location>
</feature>
<proteinExistence type="predicted"/>
<name>A0A9P4XC56_9HYPO</name>
<keyword evidence="3" id="KW-1185">Reference proteome</keyword>
<sequence>MATPALSAKDREANGLVCVTHPTPHRLRGRQRPEGRRDRGTVEDRNGQKMGVAMAGARSRNTRPSEQEMAKKEGAQKRDQETPAASGCATEASFTASQTDGGPF</sequence>
<dbReference type="Proteomes" id="UP000801864">
    <property type="component" value="Unassembled WGS sequence"/>
</dbReference>
<dbReference type="EMBL" id="QLNT01000014">
    <property type="protein sequence ID" value="KAF3068201.1"/>
    <property type="molecule type" value="Genomic_DNA"/>
</dbReference>
<feature type="compositionally biased region" description="Polar residues" evidence="1">
    <location>
        <begin position="92"/>
        <end position="104"/>
    </location>
</feature>
<protein>
    <submittedName>
        <fullName evidence="2">Uncharacterized protein</fullName>
    </submittedName>
</protein>
<organism evidence="2 3">
    <name type="scientific">Trichoderma lentiforme</name>
    <dbReference type="NCBI Taxonomy" id="1567552"/>
    <lineage>
        <taxon>Eukaryota</taxon>
        <taxon>Fungi</taxon>
        <taxon>Dikarya</taxon>
        <taxon>Ascomycota</taxon>
        <taxon>Pezizomycotina</taxon>
        <taxon>Sordariomycetes</taxon>
        <taxon>Hypocreomycetidae</taxon>
        <taxon>Hypocreales</taxon>
        <taxon>Hypocreaceae</taxon>
        <taxon>Trichoderma</taxon>
    </lineage>
</organism>
<evidence type="ECO:0000256" key="1">
    <source>
        <dbReference type="SAM" id="MobiDB-lite"/>
    </source>
</evidence>
<feature type="compositionally biased region" description="Basic and acidic residues" evidence="1">
    <location>
        <begin position="31"/>
        <end position="47"/>
    </location>
</feature>
<gene>
    <name evidence="2" type="ORF">CFAM422_007978</name>
</gene>
<dbReference type="AlphaFoldDB" id="A0A9P4XC56"/>
<reference evidence="2 3" key="1">
    <citation type="submission" date="2018-06" db="EMBL/GenBank/DDBJ databases">
        <title>Genome analysis of cellulolytic fungus Trichoderma lentiforme CFAM-422.</title>
        <authorList>
            <person name="Steindorff A.S."/>
            <person name="Formighieri E.F."/>
            <person name="Midorikawa G.E.O."/>
            <person name="Tamietti M.S."/>
            <person name="Ramos E.Z."/>
            <person name="Silva A.S."/>
            <person name="Bon E.P.S."/>
            <person name="Mendes T.D."/>
            <person name="Damaso M.C.T."/>
            <person name="Favaro L.C.L."/>
        </authorList>
    </citation>
    <scope>NUCLEOTIDE SEQUENCE [LARGE SCALE GENOMIC DNA]</scope>
    <source>
        <strain evidence="2 3">CFAM-422</strain>
    </source>
</reference>
<evidence type="ECO:0000313" key="3">
    <source>
        <dbReference type="Proteomes" id="UP000801864"/>
    </source>
</evidence>
<comment type="caution">
    <text evidence="2">The sequence shown here is derived from an EMBL/GenBank/DDBJ whole genome shotgun (WGS) entry which is preliminary data.</text>
</comment>
<evidence type="ECO:0000313" key="2">
    <source>
        <dbReference type="EMBL" id="KAF3068201.1"/>
    </source>
</evidence>